<dbReference type="InterPro" id="IPR019557">
    <property type="entry name" value="AminoTfrase-like_pln_mobile"/>
</dbReference>
<evidence type="ECO:0000259" key="1">
    <source>
        <dbReference type="Pfam" id="PF10536"/>
    </source>
</evidence>
<dbReference type="Pfam" id="PF10536">
    <property type="entry name" value="PMD"/>
    <property type="match status" value="1"/>
</dbReference>
<evidence type="ECO:0000313" key="3">
    <source>
        <dbReference type="Proteomes" id="UP000289738"/>
    </source>
</evidence>
<sequence length="141" mass="16289">MLAALVKRQRLETHTFLMPMGEVTVTLEDVLHIFGLLINGVVTERMPWLTPILRHQLAPAEIPVARRLSGSLVRICTVPPLATQAIPVDTHCYNLRGVQHHDWRRIHDKWIQQWGNCRNSYLQYQGLQPIVNFTLSANYWS</sequence>
<comment type="caution">
    <text evidence="2">The sequence shown here is derived from an EMBL/GenBank/DDBJ whole genome shotgun (WGS) entry which is preliminary data.</text>
</comment>
<dbReference type="AlphaFoldDB" id="A0A445CSY0"/>
<organism evidence="2 3">
    <name type="scientific">Arachis hypogaea</name>
    <name type="common">Peanut</name>
    <dbReference type="NCBI Taxonomy" id="3818"/>
    <lineage>
        <taxon>Eukaryota</taxon>
        <taxon>Viridiplantae</taxon>
        <taxon>Streptophyta</taxon>
        <taxon>Embryophyta</taxon>
        <taxon>Tracheophyta</taxon>
        <taxon>Spermatophyta</taxon>
        <taxon>Magnoliopsida</taxon>
        <taxon>eudicotyledons</taxon>
        <taxon>Gunneridae</taxon>
        <taxon>Pentapetalae</taxon>
        <taxon>rosids</taxon>
        <taxon>fabids</taxon>
        <taxon>Fabales</taxon>
        <taxon>Fabaceae</taxon>
        <taxon>Papilionoideae</taxon>
        <taxon>50 kb inversion clade</taxon>
        <taxon>dalbergioids sensu lato</taxon>
        <taxon>Dalbergieae</taxon>
        <taxon>Pterocarpus clade</taxon>
        <taxon>Arachis</taxon>
    </lineage>
</organism>
<reference evidence="2 3" key="1">
    <citation type="submission" date="2019-01" db="EMBL/GenBank/DDBJ databases">
        <title>Sequencing of cultivated peanut Arachis hypogaea provides insights into genome evolution and oil improvement.</title>
        <authorList>
            <person name="Chen X."/>
        </authorList>
    </citation>
    <scope>NUCLEOTIDE SEQUENCE [LARGE SCALE GENOMIC DNA]</scope>
    <source>
        <strain evidence="3">cv. Fuhuasheng</strain>
        <tissue evidence="2">Leaves</tissue>
    </source>
</reference>
<name>A0A445CSY0_ARAHY</name>
<keyword evidence="3" id="KW-1185">Reference proteome</keyword>
<evidence type="ECO:0000313" key="2">
    <source>
        <dbReference type="EMBL" id="RYR53975.1"/>
    </source>
</evidence>
<feature type="domain" description="Aminotransferase-like plant mobile" evidence="1">
    <location>
        <begin position="2"/>
        <end position="40"/>
    </location>
</feature>
<dbReference type="Proteomes" id="UP000289738">
    <property type="component" value="Chromosome A06"/>
</dbReference>
<protein>
    <recommendedName>
        <fullName evidence="1">Aminotransferase-like plant mobile domain-containing protein</fullName>
    </recommendedName>
</protein>
<proteinExistence type="predicted"/>
<gene>
    <name evidence="2" type="ORF">Ahy_A06g029228</name>
</gene>
<dbReference type="EMBL" id="SDMP01000006">
    <property type="protein sequence ID" value="RYR53975.1"/>
    <property type="molecule type" value="Genomic_DNA"/>
</dbReference>
<accession>A0A445CSY0</accession>